<reference evidence="12" key="1">
    <citation type="submission" date="2022-04" db="EMBL/GenBank/DDBJ databases">
        <title>Carnegiea gigantea Genome sequencing and assembly v2.</title>
        <authorList>
            <person name="Copetti D."/>
            <person name="Sanderson M.J."/>
            <person name="Burquez A."/>
            <person name="Wojciechowski M.F."/>
        </authorList>
    </citation>
    <scope>NUCLEOTIDE SEQUENCE</scope>
    <source>
        <strain evidence="12">SGP5-SGP5p</strain>
        <tissue evidence="12">Aerial part</tissue>
    </source>
</reference>
<dbReference type="PANTHER" id="PTHR48082">
    <property type="entry name" value="ATP SYNTHASE SUBUNIT ALPHA, MITOCHONDRIAL"/>
    <property type="match status" value="1"/>
</dbReference>
<dbReference type="GO" id="GO:0045259">
    <property type="term" value="C:proton-transporting ATP synthase complex"/>
    <property type="evidence" value="ECO:0007669"/>
    <property type="project" value="UniProtKB-KW"/>
</dbReference>
<dbReference type="SUPFAM" id="SSF52540">
    <property type="entry name" value="P-loop containing nucleoside triphosphate hydrolases"/>
    <property type="match status" value="1"/>
</dbReference>
<keyword evidence="5" id="KW-0067">ATP-binding</keyword>
<dbReference type="AlphaFoldDB" id="A0A9Q1GK83"/>
<dbReference type="Gene3D" id="2.40.30.20">
    <property type="match status" value="1"/>
</dbReference>
<dbReference type="Proteomes" id="UP001153076">
    <property type="component" value="Unassembled WGS sequence"/>
</dbReference>
<evidence type="ECO:0000256" key="6">
    <source>
        <dbReference type="ARBA" id="ARBA00023065"/>
    </source>
</evidence>
<feature type="domain" description="ATPase F1/V1/A1 complex alpha/beta subunit N-terminal" evidence="11">
    <location>
        <begin position="27"/>
        <end position="93"/>
    </location>
</feature>
<evidence type="ECO:0000256" key="8">
    <source>
        <dbReference type="ARBA" id="ARBA00023196"/>
    </source>
</evidence>
<keyword evidence="9" id="KW-0066">ATP synthesis</keyword>
<dbReference type="Pfam" id="PF00006">
    <property type="entry name" value="ATP-synt_ab"/>
    <property type="match status" value="1"/>
</dbReference>
<dbReference type="GO" id="GO:0043531">
    <property type="term" value="F:ADP binding"/>
    <property type="evidence" value="ECO:0007669"/>
    <property type="project" value="TreeGrafter"/>
</dbReference>
<evidence type="ECO:0000256" key="9">
    <source>
        <dbReference type="ARBA" id="ARBA00023310"/>
    </source>
</evidence>
<sequence length="209" mass="22594">MVTLRADKISNNIRERIKQYKREVKIANIGTVFQGGDSIARIHELDEVMAGELVEFEEGTIGIALNLESNNVGVVLMGGNLMIQEGSSVKVTGRIAQIPMSEAYWVVLQMLAKPIDGRGEISASESQLIESPAPGRGQQELIIGDRQTGKTAVATDTILHQQGQNIICVYVAVGQKASSVALVVTIFWERGAIEYTIVIAETVDCPATL</sequence>
<comment type="caution">
    <text evidence="12">The sequence shown here is derived from an EMBL/GenBank/DDBJ whole genome shotgun (WGS) entry which is preliminary data.</text>
</comment>
<keyword evidence="6" id="KW-0406">Ion transport</keyword>
<dbReference type="InterPro" id="IPR036121">
    <property type="entry name" value="ATPase_F1/V1/A1_a/bsu_N_sf"/>
</dbReference>
<name>A0A9Q1GK83_9CARY</name>
<evidence type="ECO:0000259" key="11">
    <source>
        <dbReference type="Pfam" id="PF02874"/>
    </source>
</evidence>
<dbReference type="PANTHER" id="PTHR48082:SF2">
    <property type="entry name" value="ATP SYNTHASE SUBUNIT ALPHA, MITOCHONDRIAL"/>
    <property type="match status" value="1"/>
</dbReference>
<dbReference type="EMBL" id="JAKOGI010003845">
    <property type="protein sequence ID" value="KAJ8420113.1"/>
    <property type="molecule type" value="Genomic_DNA"/>
</dbReference>
<gene>
    <name evidence="12" type="ORF">Cgig2_030512</name>
</gene>
<evidence type="ECO:0000256" key="1">
    <source>
        <dbReference type="ARBA" id="ARBA00008936"/>
    </source>
</evidence>
<keyword evidence="3" id="KW-0547">Nucleotide-binding</keyword>
<organism evidence="12 13">
    <name type="scientific">Carnegiea gigantea</name>
    <dbReference type="NCBI Taxonomy" id="171969"/>
    <lineage>
        <taxon>Eukaryota</taxon>
        <taxon>Viridiplantae</taxon>
        <taxon>Streptophyta</taxon>
        <taxon>Embryophyta</taxon>
        <taxon>Tracheophyta</taxon>
        <taxon>Spermatophyta</taxon>
        <taxon>Magnoliopsida</taxon>
        <taxon>eudicotyledons</taxon>
        <taxon>Gunneridae</taxon>
        <taxon>Pentapetalae</taxon>
        <taxon>Caryophyllales</taxon>
        <taxon>Cactineae</taxon>
        <taxon>Cactaceae</taxon>
        <taxon>Cactoideae</taxon>
        <taxon>Echinocereeae</taxon>
        <taxon>Carnegiea</taxon>
    </lineage>
</organism>
<evidence type="ECO:0000256" key="4">
    <source>
        <dbReference type="ARBA" id="ARBA00022781"/>
    </source>
</evidence>
<evidence type="ECO:0000259" key="10">
    <source>
        <dbReference type="Pfam" id="PF00006"/>
    </source>
</evidence>
<dbReference type="Gene3D" id="3.40.50.300">
    <property type="entry name" value="P-loop containing nucleotide triphosphate hydrolases"/>
    <property type="match status" value="1"/>
</dbReference>
<dbReference type="FunFam" id="2.40.30.20:FF:000001">
    <property type="entry name" value="ATP synthase subunit alpha"/>
    <property type="match status" value="1"/>
</dbReference>
<proteinExistence type="inferred from homology"/>
<dbReference type="InterPro" id="IPR005294">
    <property type="entry name" value="ATP_synth_F1_asu"/>
</dbReference>
<dbReference type="SUPFAM" id="SSF50615">
    <property type="entry name" value="N-terminal domain of alpha and beta subunits of F1 ATP synthase"/>
    <property type="match status" value="1"/>
</dbReference>
<keyword evidence="7" id="KW-0472">Membrane</keyword>
<evidence type="ECO:0008006" key="14">
    <source>
        <dbReference type="Google" id="ProtNLM"/>
    </source>
</evidence>
<dbReference type="InterPro" id="IPR027417">
    <property type="entry name" value="P-loop_NTPase"/>
</dbReference>
<dbReference type="Pfam" id="PF02874">
    <property type="entry name" value="ATP-synt_ab_N"/>
    <property type="match status" value="1"/>
</dbReference>
<accession>A0A9Q1GK83</accession>
<evidence type="ECO:0000256" key="3">
    <source>
        <dbReference type="ARBA" id="ARBA00022741"/>
    </source>
</evidence>
<comment type="similarity">
    <text evidence="1">Belongs to the ATPase alpha/beta chains family.</text>
</comment>
<dbReference type="InterPro" id="IPR023366">
    <property type="entry name" value="ATP_synth_asu-like_sf"/>
</dbReference>
<evidence type="ECO:0000313" key="13">
    <source>
        <dbReference type="Proteomes" id="UP001153076"/>
    </source>
</evidence>
<keyword evidence="13" id="KW-1185">Reference proteome</keyword>
<evidence type="ECO:0000256" key="7">
    <source>
        <dbReference type="ARBA" id="ARBA00023136"/>
    </source>
</evidence>
<dbReference type="InterPro" id="IPR004100">
    <property type="entry name" value="ATPase_F1/V1/A1_a/bsu_N"/>
</dbReference>
<dbReference type="CDD" id="cd18116">
    <property type="entry name" value="ATP-synt_F1_alpha_N"/>
    <property type="match status" value="1"/>
</dbReference>
<dbReference type="OrthoDB" id="30023at2759"/>
<keyword evidence="2" id="KW-0813">Transport</keyword>
<dbReference type="GO" id="GO:0005524">
    <property type="term" value="F:ATP binding"/>
    <property type="evidence" value="ECO:0007669"/>
    <property type="project" value="UniProtKB-KW"/>
</dbReference>
<evidence type="ECO:0000256" key="2">
    <source>
        <dbReference type="ARBA" id="ARBA00022448"/>
    </source>
</evidence>
<evidence type="ECO:0000256" key="5">
    <source>
        <dbReference type="ARBA" id="ARBA00022840"/>
    </source>
</evidence>
<dbReference type="InterPro" id="IPR000194">
    <property type="entry name" value="ATPase_F1/V1/A1_a/bsu_nucl-bd"/>
</dbReference>
<keyword evidence="4" id="KW-0375">Hydrogen ion transport</keyword>
<keyword evidence="8" id="KW-0139">CF(1)</keyword>
<dbReference type="GO" id="GO:0046933">
    <property type="term" value="F:proton-transporting ATP synthase activity, rotational mechanism"/>
    <property type="evidence" value="ECO:0007669"/>
    <property type="project" value="InterPro"/>
</dbReference>
<protein>
    <recommendedName>
        <fullName evidence="14">ATPase F1/V1/A1 complex alpha/beta subunit N-terminal domain-containing protein</fullName>
    </recommendedName>
</protein>
<feature type="domain" description="ATPase F1/V1/A1 complex alpha/beta subunit nucleotide-binding" evidence="10">
    <location>
        <begin position="135"/>
        <end position="207"/>
    </location>
</feature>
<evidence type="ECO:0000313" key="12">
    <source>
        <dbReference type="EMBL" id="KAJ8420113.1"/>
    </source>
</evidence>